<dbReference type="SMART" id="SM00906">
    <property type="entry name" value="Fungal_trans"/>
    <property type="match status" value="1"/>
</dbReference>
<evidence type="ECO:0000256" key="4">
    <source>
        <dbReference type="ARBA" id="ARBA00023015"/>
    </source>
</evidence>
<feature type="non-terminal residue" evidence="10">
    <location>
        <position position="1"/>
    </location>
</feature>
<dbReference type="AlphaFoldDB" id="A0A165CAI8"/>
<reference evidence="10 11" key="1">
    <citation type="journal article" date="2016" name="Mol. Biol. Evol.">
        <title>Comparative Genomics of Early-Diverging Mushroom-Forming Fungi Provides Insights into the Origins of Lignocellulose Decay Capabilities.</title>
        <authorList>
            <person name="Nagy L.G."/>
            <person name="Riley R."/>
            <person name="Tritt A."/>
            <person name="Adam C."/>
            <person name="Daum C."/>
            <person name="Floudas D."/>
            <person name="Sun H."/>
            <person name="Yadav J.S."/>
            <person name="Pangilinan J."/>
            <person name="Larsson K.H."/>
            <person name="Matsuura K."/>
            <person name="Barry K."/>
            <person name="Labutti K."/>
            <person name="Kuo R."/>
            <person name="Ohm R.A."/>
            <person name="Bhattacharya S.S."/>
            <person name="Shirouzu T."/>
            <person name="Yoshinaga Y."/>
            <person name="Martin F.M."/>
            <person name="Grigoriev I.V."/>
            <person name="Hibbett D.S."/>
        </authorList>
    </citation>
    <scope>NUCLEOTIDE SEQUENCE [LARGE SCALE GENOMIC DNA]</scope>
    <source>
        <strain evidence="10 11">93-53</strain>
    </source>
</reference>
<dbReference type="GO" id="GO:0003677">
    <property type="term" value="F:DNA binding"/>
    <property type="evidence" value="ECO:0007669"/>
    <property type="project" value="UniProtKB-KW"/>
</dbReference>
<evidence type="ECO:0000256" key="2">
    <source>
        <dbReference type="ARBA" id="ARBA00022723"/>
    </source>
</evidence>
<dbReference type="SUPFAM" id="SSF57701">
    <property type="entry name" value="Zn2/Cys6 DNA-binding domain"/>
    <property type="match status" value="1"/>
</dbReference>
<dbReference type="PROSITE" id="PS50048">
    <property type="entry name" value="ZN2_CY6_FUNGAL_2"/>
    <property type="match status" value="1"/>
</dbReference>
<evidence type="ECO:0000313" key="11">
    <source>
        <dbReference type="Proteomes" id="UP000076871"/>
    </source>
</evidence>
<comment type="subcellular location">
    <subcellularLocation>
        <location evidence="1">Nucleus</location>
    </subcellularLocation>
</comment>
<dbReference type="Pfam" id="PF04082">
    <property type="entry name" value="Fungal_trans"/>
    <property type="match status" value="1"/>
</dbReference>
<dbReference type="PANTHER" id="PTHR31313">
    <property type="entry name" value="TY1 ENHANCER ACTIVATOR"/>
    <property type="match status" value="1"/>
</dbReference>
<protein>
    <recommendedName>
        <fullName evidence="9">Zn(2)-C6 fungal-type domain-containing protein</fullName>
    </recommendedName>
</protein>
<dbReference type="GeneID" id="63822917"/>
<keyword evidence="6" id="KW-0804">Transcription</keyword>
<feature type="compositionally biased region" description="Basic and acidic residues" evidence="8">
    <location>
        <begin position="810"/>
        <end position="825"/>
    </location>
</feature>
<dbReference type="InParanoid" id="A0A165CAI8"/>
<feature type="region of interest" description="Disordered" evidence="8">
    <location>
        <begin position="213"/>
        <end position="251"/>
    </location>
</feature>
<evidence type="ECO:0000256" key="6">
    <source>
        <dbReference type="ARBA" id="ARBA00023163"/>
    </source>
</evidence>
<feature type="region of interest" description="Disordered" evidence="8">
    <location>
        <begin position="125"/>
        <end position="148"/>
    </location>
</feature>
<sequence>MNFAEYAFDPLHLPSPSSDDDHDAGPSNAKNIKRGTRACDRCRKLKSKCESTQGDKCKNCAAAATPCTFQGPSFKRGPPKGYIHAIEQRWHQVECILGAIMASSQAQTVVGELRSDPLARAILDRVDSGPYGPRGRVRQPPQGATSDNFYATIMGTDHASRDDRRARRQSRMTRETVSIEDATMLAAPTKEWQDSLIRRLNGTVVSDYTSVSMSTPITSSASPSSSSHYEQGQGQQEPRRRRRLEGSYVPDSVLAQSNWDEQYSMSGDPNANWDEVDDTVDSFGHLALDDHKEIRYHGHASGLPLLARSERQEGDREAHGIWKFPPLKEEPVSESFDLSADDDTNVPLPPLDLQRHLIDLYFTYVHPFFPVINKWYFLDNYPPHSPPSASSEAIGAPADSAQKINKLLLLAMFSLADRYSNLGPNDGNKWNSGMLYAIHARQILNRTFQYSRPATVQALLLLGIREFGLGAMEQGWLYSGMALRMAIDLGMNRNADNWTDNAKDLFSPVEKQIRKQIWWSCCITDKLSAMWMGRPITFRANDYTTLKPEVPLEDEYDNWQPCPPDALGPDFQPRPSMIMSCFREQCELSVVITYIMNQIYPVKSLNDTSRRTLLQQLEARLHSWLFNLPEHLRYSTTSSLSVPLPHILILHVEYCAAVLLLHRAFIPHANGRSDDNGDGNPQSDPLPLKSFDICQSAASHISSIVTVYDEKYGLSTAPPFLSIYLQSAGIMHVITLSRHPQNPQAIIGLKQCISALEKLETVWPSATRVRILLEGVKVRKGQMAPAPQNQQNQQPLRHKRSAEEALGAERNSDVLERESSDRHATYTEPGAAQAATRFDEHINQHLMLRTLGLDLQGIEASTSFYPGYQWWPHQNFHEAVMQGHMMDIATAGTSTSMLSDATIPEASFTFDQQHLNPEFVQGVHYPILDPSHLFPSNLHPYPPQHDPGS</sequence>
<dbReference type="OrthoDB" id="2123952at2759"/>
<evidence type="ECO:0000256" key="1">
    <source>
        <dbReference type="ARBA" id="ARBA00004123"/>
    </source>
</evidence>
<dbReference type="Proteomes" id="UP000076871">
    <property type="component" value="Unassembled WGS sequence"/>
</dbReference>
<dbReference type="STRING" id="1314785.A0A165CAI8"/>
<dbReference type="PANTHER" id="PTHR31313:SF78">
    <property type="entry name" value="TRANSCRIPTION FACTOR DOMAIN-CONTAINING PROTEIN"/>
    <property type="match status" value="1"/>
</dbReference>
<evidence type="ECO:0000313" key="10">
    <source>
        <dbReference type="EMBL" id="KZT02465.1"/>
    </source>
</evidence>
<dbReference type="InterPro" id="IPR051615">
    <property type="entry name" value="Transcr_Regulatory_Elem"/>
</dbReference>
<evidence type="ECO:0000256" key="3">
    <source>
        <dbReference type="ARBA" id="ARBA00022833"/>
    </source>
</evidence>
<feature type="region of interest" description="Disordered" evidence="8">
    <location>
        <begin position="157"/>
        <end position="176"/>
    </location>
</feature>
<evidence type="ECO:0000256" key="5">
    <source>
        <dbReference type="ARBA" id="ARBA00023125"/>
    </source>
</evidence>
<dbReference type="GO" id="GO:0006351">
    <property type="term" value="P:DNA-templated transcription"/>
    <property type="evidence" value="ECO:0007669"/>
    <property type="project" value="InterPro"/>
</dbReference>
<name>A0A165CAI8_9APHY</name>
<keyword evidence="5" id="KW-0238">DNA-binding</keyword>
<dbReference type="PROSITE" id="PS00463">
    <property type="entry name" value="ZN2_CY6_FUNGAL_1"/>
    <property type="match status" value="1"/>
</dbReference>
<dbReference type="Gene3D" id="4.10.240.10">
    <property type="entry name" value="Zn(2)-C6 fungal-type DNA-binding domain"/>
    <property type="match status" value="1"/>
</dbReference>
<dbReference type="Pfam" id="PF00172">
    <property type="entry name" value="Zn_clus"/>
    <property type="match status" value="1"/>
</dbReference>
<keyword evidence="2" id="KW-0479">Metal-binding</keyword>
<dbReference type="InterPro" id="IPR036864">
    <property type="entry name" value="Zn2-C6_fun-type_DNA-bd_sf"/>
</dbReference>
<proteinExistence type="predicted"/>
<dbReference type="SMART" id="SM00066">
    <property type="entry name" value="GAL4"/>
    <property type="match status" value="1"/>
</dbReference>
<dbReference type="EMBL" id="KV427652">
    <property type="protein sequence ID" value="KZT02465.1"/>
    <property type="molecule type" value="Genomic_DNA"/>
</dbReference>
<dbReference type="GO" id="GO:0005634">
    <property type="term" value="C:nucleus"/>
    <property type="evidence" value="ECO:0007669"/>
    <property type="project" value="UniProtKB-SubCell"/>
</dbReference>
<feature type="region of interest" description="Disordered" evidence="8">
    <location>
        <begin position="780"/>
        <end position="833"/>
    </location>
</feature>
<keyword evidence="11" id="KW-1185">Reference proteome</keyword>
<keyword evidence="7" id="KW-0539">Nucleus</keyword>
<accession>A0A165CAI8</accession>
<dbReference type="InterPro" id="IPR001138">
    <property type="entry name" value="Zn2Cys6_DnaBD"/>
</dbReference>
<dbReference type="RefSeq" id="XP_040760205.1">
    <property type="nucleotide sequence ID" value="XM_040905888.1"/>
</dbReference>
<evidence type="ECO:0000256" key="8">
    <source>
        <dbReference type="SAM" id="MobiDB-lite"/>
    </source>
</evidence>
<feature type="domain" description="Zn(2)-C6 fungal-type" evidence="9">
    <location>
        <begin position="38"/>
        <end position="69"/>
    </location>
</feature>
<dbReference type="GO" id="GO:0008270">
    <property type="term" value="F:zinc ion binding"/>
    <property type="evidence" value="ECO:0007669"/>
    <property type="project" value="InterPro"/>
</dbReference>
<evidence type="ECO:0000259" key="9">
    <source>
        <dbReference type="PROSITE" id="PS50048"/>
    </source>
</evidence>
<gene>
    <name evidence="10" type="ORF">LAESUDRAFT_685395</name>
</gene>
<keyword evidence="4" id="KW-0805">Transcription regulation</keyword>
<dbReference type="GO" id="GO:0000981">
    <property type="term" value="F:DNA-binding transcription factor activity, RNA polymerase II-specific"/>
    <property type="evidence" value="ECO:0007669"/>
    <property type="project" value="InterPro"/>
</dbReference>
<evidence type="ECO:0000256" key="7">
    <source>
        <dbReference type="ARBA" id="ARBA00023242"/>
    </source>
</evidence>
<dbReference type="CDD" id="cd00067">
    <property type="entry name" value="GAL4"/>
    <property type="match status" value="1"/>
</dbReference>
<feature type="compositionally biased region" description="Low complexity" evidence="8">
    <location>
        <begin position="213"/>
        <end position="236"/>
    </location>
</feature>
<dbReference type="InterPro" id="IPR007219">
    <property type="entry name" value="XnlR_reg_dom"/>
</dbReference>
<keyword evidence="3" id="KW-0862">Zinc</keyword>
<organism evidence="10 11">
    <name type="scientific">Laetiporus sulphureus 93-53</name>
    <dbReference type="NCBI Taxonomy" id="1314785"/>
    <lineage>
        <taxon>Eukaryota</taxon>
        <taxon>Fungi</taxon>
        <taxon>Dikarya</taxon>
        <taxon>Basidiomycota</taxon>
        <taxon>Agaricomycotina</taxon>
        <taxon>Agaricomycetes</taxon>
        <taxon>Polyporales</taxon>
        <taxon>Laetiporus</taxon>
    </lineage>
</organism>
<dbReference type="CDD" id="cd12148">
    <property type="entry name" value="fungal_TF_MHR"/>
    <property type="match status" value="1"/>
</dbReference>
<feature type="compositionally biased region" description="Low complexity" evidence="8">
    <location>
        <begin position="784"/>
        <end position="795"/>
    </location>
</feature>